<evidence type="ECO:0000256" key="1">
    <source>
        <dbReference type="SAM" id="MobiDB-lite"/>
    </source>
</evidence>
<keyword evidence="3" id="KW-1185">Reference proteome</keyword>
<feature type="region of interest" description="Disordered" evidence="1">
    <location>
        <begin position="19"/>
        <end position="72"/>
    </location>
</feature>
<dbReference type="RefSeq" id="WP_062707266.1">
    <property type="nucleotide sequence ID" value="NZ_CAWRCI010000010.1"/>
</dbReference>
<name>A0A128F2N6_9GAMM</name>
<dbReference type="Proteomes" id="UP000073601">
    <property type="component" value="Unassembled WGS sequence"/>
</dbReference>
<protein>
    <submittedName>
        <fullName evidence="2">Uncharacterized protein</fullName>
    </submittedName>
</protein>
<sequence length="120" mass="13797">MPNLINASYSNNMYLSARQREKDEAQYGARNEGVKTDQSLTPAERAEMLRKEREEKMQADKAQEDSPQRGDYRGLIDRVAEQEAKMAKFSAYTQGQQQLLKQVEKTITPNEGETSYNFKV</sequence>
<accession>A0A128F2N6</accession>
<evidence type="ECO:0000313" key="3">
    <source>
        <dbReference type="Proteomes" id="UP000073601"/>
    </source>
</evidence>
<reference evidence="3" key="1">
    <citation type="submission" date="2016-02" db="EMBL/GenBank/DDBJ databases">
        <authorList>
            <person name="Rodrigo-Torres Lidia"/>
            <person name="Arahal R.David."/>
        </authorList>
    </citation>
    <scope>NUCLEOTIDE SEQUENCE [LARGE SCALE GENOMIC DNA]</scope>
    <source>
        <strain evidence="3">CECT 8713</strain>
    </source>
</reference>
<feature type="compositionally biased region" description="Basic and acidic residues" evidence="1">
    <location>
        <begin position="44"/>
        <end position="72"/>
    </location>
</feature>
<evidence type="ECO:0000313" key="2">
    <source>
        <dbReference type="EMBL" id="CZF80541.1"/>
    </source>
</evidence>
<dbReference type="AlphaFoldDB" id="A0A128F2N6"/>
<gene>
    <name evidence="2" type="ORF">GMA8713_01472</name>
</gene>
<dbReference type="OrthoDB" id="5917628at2"/>
<proteinExistence type="predicted"/>
<organism evidence="2 3">
    <name type="scientific">Grimontia marina</name>
    <dbReference type="NCBI Taxonomy" id="646534"/>
    <lineage>
        <taxon>Bacteria</taxon>
        <taxon>Pseudomonadati</taxon>
        <taxon>Pseudomonadota</taxon>
        <taxon>Gammaproteobacteria</taxon>
        <taxon>Vibrionales</taxon>
        <taxon>Vibrionaceae</taxon>
        <taxon>Grimontia</taxon>
    </lineage>
</organism>
<dbReference type="EMBL" id="FIZY01000010">
    <property type="protein sequence ID" value="CZF80541.1"/>
    <property type="molecule type" value="Genomic_DNA"/>
</dbReference>